<reference evidence="9" key="2">
    <citation type="submission" date="2025-09" db="UniProtKB">
        <authorList>
            <consortium name="Ensembl"/>
        </authorList>
    </citation>
    <scope>IDENTIFICATION</scope>
</reference>
<proteinExistence type="inferred from homology"/>
<accession>A0A8C5PG94</accession>
<dbReference type="GeneTree" id="ENSGT00530000063666"/>
<evidence type="ECO:0000256" key="1">
    <source>
        <dbReference type="ARBA" id="ARBA00004325"/>
    </source>
</evidence>
<feature type="transmembrane region" description="Helical" evidence="7">
    <location>
        <begin position="145"/>
        <end position="168"/>
    </location>
</feature>
<dbReference type="AlphaFoldDB" id="A0A8C5PG94"/>
<dbReference type="OrthoDB" id="5973346at2759"/>
<comment type="similarity">
    <text evidence="2">Belongs to the apolipoprotein O/MICOS complex subunit Mic27 family.</text>
</comment>
<dbReference type="InterPro" id="IPR019166">
    <property type="entry name" value="MIC26/MIC27"/>
</dbReference>
<protein>
    <recommendedName>
        <fullName evidence="7">MICOS complex subunit</fullName>
    </recommendedName>
</protein>
<reference evidence="9" key="1">
    <citation type="submission" date="2025-08" db="UniProtKB">
        <authorList>
            <consortium name="Ensembl"/>
        </authorList>
    </citation>
    <scope>IDENTIFICATION</scope>
</reference>
<dbReference type="GO" id="GO:0042407">
    <property type="term" value="P:cristae formation"/>
    <property type="evidence" value="ECO:0007669"/>
    <property type="project" value="InterPro"/>
</dbReference>
<evidence type="ECO:0000256" key="6">
    <source>
        <dbReference type="ARBA" id="ARBA00023136"/>
    </source>
</evidence>
<evidence type="ECO:0000256" key="2">
    <source>
        <dbReference type="ARBA" id="ARBA00010904"/>
    </source>
</evidence>
<gene>
    <name evidence="9" type="primary">APOOL</name>
</gene>
<dbReference type="InterPro" id="IPR033182">
    <property type="entry name" value="MIC26/MIC27_animal"/>
</dbReference>
<keyword evidence="6 7" id="KW-0472">Membrane</keyword>
<keyword evidence="4 7" id="KW-1133">Transmembrane helix</keyword>
<feature type="compositionally biased region" description="Polar residues" evidence="8">
    <location>
        <begin position="270"/>
        <end position="284"/>
    </location>
</feature>
<evidence type="ECO:0000256" key="7">
    <source>
        <dbReference type="RuleBase" id="RU363021"/>
    </source>
</evidence>
<organism evidence="9 10">
    <name type="scientific">Leptobrachium leishanense</name>
    <name type="common">Leishan spiny toad</name>
    <dbReference type="NCBI Taxonomy" id="445787"/>
    <lineage>
        <taxon>Eukaryota</taxon>
        <taxon>Metazoa</taxon>
        <taxon>Chordata</taxon>
        <taxon>Craniata</taxon>
        <taxon>Vertebrata</taxon>
        <taxon>Euteleostomi</taxon>
        <taxon>Amphibia</taxon>
        <taxon>Batrachia</taxon>
        <taxon>Anura</taxon>
        <taxon>Pelobatoidea</taxon>
        <taxon>Megophryidae</taxon>
        <taxon>Leptobrachium</taxon>
    </lineage>
</organism>
<comment type="function">
    <text evidence="7">Component of the MICOS complex, a large protein complex of the mitochondrial inner membrane that plays crucial roles in the maintenance of crista junctions, inner membrane architecture, and formation of contact sites to the outer membrane.</text>
</comment>
<dbReference type="PANTHER" id="PTHR14564">
    <property type="entry name" value="MICOS COMPLEX SUBUNIT MIC26 / MIC27 FAMILY MEMBER"/>
    <property type="match status" value="1"/>
</dbReference>
<comment type="subunit">
    <text evidence="7">Component of the mitochondrial contact site and cristae organizing system (MICOS) complex.</text>
</comment>
<comment type="subcellular location">
    <subcellularLocation>
        <location evidence="7">Mitochondrion inner membrane</location>
    </subcellularLocation>
    <subcellularLocation>
        <location evidence="1">Mitochondrion membrane</location>
    </subcellularLocation>
</comment>
<feature type="region of interest" description="Disordered" evidence="8">
    <location>
        <begin position="213"/>
        <end position="284"/>
    </location>
</feature>
<dbReference type="Proteomes" id="UP000694569">
    <property type="component" value="Unplaced"/>
</dbReference>
<keyword evidence="7" id="KW-0999">Mitochondrion inner membrane</keyword>
<keyword evidence="10" id="KW-1185">Reference proteome</keyword>
<evidence type="ECO:0000256" key="3">
    <source>
        <dbReference type="ARBA" id="ARBA00022692"/>
    </source>
</evidence>
<evidence type="ECO:0000256" key="5">
    <source>
        <dbReference type="ARBA" id="ARBA00023128"/>
    </source>
</evidence>
<dbReference type="GO" id="GO:0061617">
    <property type="term" value="C:MICOS complex"/>
    <property type="evidence" value="ECO:0007669"/>
    <property type="project" value="UniProtKB-UniRule"/>
</dbReference>
<name>A0A8C5PG94_9ANUR</name>
<evidence type="ECO:0000313" key="10">
    <source>
        <dbReference type="Proteomes" id="UP000694569"/>
    </source>
</evidence>
<evidence type="ECO:0000256" key="4">
    <source>
        <dbReference type="ARBA" id="ARBA00022989"/>
    </source>
</evidence>
<feature type="transmembrane region" description="Helical" evidence="7">
    <location>
        <begin position="118"/>
        <end position="136"/>
    </location>
</feature>
<keyword evidence="3 7" id="KW-0812">Transmembrane</keyword>
<dbReference type="Pfam" id="PF09769">
    <property type="entry name" value="ApoO"/>
    <property type="match status" value="1"/>
</dbReference>
<keyword evidence="5 7" id="KW-0496">Mitochondrion</keyword>
<sequence length="284" mass="31525">MDSYLPQSTYSKLFKLAAVPAGLALTSYGLYAASDREPKGDLLNPSQLPIYSVPLQKSKFIEEQPGRIEIGLSVARQMVSPYVVWSKHFFGSIQSGILDTIEFGKDSYVYLKNPPPEFLARAGIITVSGLAGLVLARKGTRLKKIVYPMGLTALGISICYPAQAVLFAKLTGRKVYVTSHRTYDAISSLWKTSYKELEKPKTGEGEQKQLLVPISEDEKRDQQHQLVPEDVKIEEQKPESEKPTNKKAESVRAPVPARKSSHDANLLDHGQSNPEDQDLYSTRS</sequence>
<evidence type="ECO:0000313" key="9">
    <source>
        <dbReference type="Ensembl" id="ENSLLEP00000022065.1"/>
    </source>
</evidence>
<feature type="compositionally biased region" description="Basic and acidic residues" evidence="8">
    <location>
        <begin position="216"/>
        <end position="250"/>
    </location>
</feature>
<evidence type="ECO:0000256" key="8">
    <source>
        <dbReference type="SAM" id="MobiDB-lite"/>
    </source>
</evidence>
<dbReference type="Ensembl" id="ENSLLET00000022918.1">
    <property type="protein sequence ID" value="ENSLLEP00000022065.1"/>
    <property type="gene ID" value="ENSLLEG00000014000.1"/>
</dbReference>